<dbReference type="PANTHER" id="PTHR34835:SF60">
    <property type="entry name" value="OS10G0490300 PROTEIN"/>
    <property type="match status" value="1"/>
</dbReference>
<reference evidence="2" key="1">
    <citation type="submission" date="2020-10" db="EMBL/GenBank/DDBJ databases">
        <authorList>
            <person name="Han B."/>
            <person name="Lu T."/>
            <person name="Zhao Q."/>
            <person name="Huang X."/>
            <person name="Zhao Y."/>
        </authorList>
    </citation>
    <scope>NUCLEOTIDE SEQUENCE</scope>
</reference>
<keyword evidence="3" id="KW-1185">Reference proteome</keyword>
<accession>A0A811NRF0</accession>
<gene>
    <name evidence="2" type="ORF">NCGR_LOCUS17644</name>
</gene>
<evidence type="ECO:0000256" key="1">
    <source>
        <dbReference type="SAM" id="MobiDB-lite"/>
    </source>
</evidence>
<evidence type="ECO:0000313" key="3">
    <source>
        <dbReference type="Proteomes" id="UP000604825"/>
    </source>
</evidence>
<dbReference type="EMBL" id="CAJGYO010000004">
    <property type="protein sequence ID" value="CAD6225644.1"/>
    <property type="molecule type" value="Genomic_DNA"/>
</dbReference>
<dbReference type="Proteomes" id="UP000604825">
    <property type="component" value="Unassembled WGS sequence"/>
</dbReference>
<organism evidence="2 3">
    <name type="scientific">Miscanthus lutarioriparius</name>
    <dbReference type="NCBI Taxonomy" id="422564"/>
    <lineage>
        <taxon>Eukaryota</taxon>
        <taxon>Viridiplantae</taxon>
        <taxon>Streptophyta</taxon>
        <taxon>Embryophyta</taxon>
        <taxon>Tracheophyta</taxon>
        <taxon>Spermatophyta</taxon>
        <taxon>Magnoliopsida</taxon>
        <taxon>Liliopsida</taxon>
        <taxon>Poales</taxon>
        <taxon>Poaceae</taxon>
        <taxon>PACMAD clade</taxon>
        <taxon>Panicoideae</taxon>
        <taxon>Andropogonodae</taxon>
        <taxon>Andropogoneae</taxon>
        <taxon>Saccharinae</taxon>
        <taxon>Miscanthus</taxon>
    </lineage>
</organism>
<sequence length="527" mass="58293">MGELDPGQHGGWISVAGEEELAPPHGKEEEEVTPPAMGKRKGRCEAGHGEERFKSKGSREAVVKIQECRSGGRSEPNRGASLSRRRRTTVGGHARPMWAVSEGGAKAGTMMSAATERRSRGRGGLMRLMETRTRKRHHVVDFSSEDDFLDLDDNDSDDVMCSLPVNEEVLGDKSSYDDDILSESKKEKSSSRSSDGFTRQSVSKFATVIGSMSEDKKAIVSRYGFGSLLLFNKCFVPKKFTKWLASHVEAKSGDLIVNGKCLLHGVKSFNKGKKDGQKSSGTLGGCMFYLAVVYLDHVDFSHRRVSDSFPRIGVWKQNMIRDYSDLDLKSPSQYGMRPLLDFDKTCYQKAFSRHLVSGADDSDVADFLFKLEQACGCDVPDSLKSSILNVIEEHCKTCVPPIPIDLFSLGGLSDDLKKLFSKLMNHVYSFKEKSRELVVKVLKEFADYESSSDPHIPSPEMPSASENLYIGIWLPKDGQPIGPRRPTTRQPFDRAGSPCGPSDFGSDWVSACSIVLPHRESSRRVGP</sequence>
<dbReference type="PANTHER" id="PTHR34835">
    <property type="entry name" value="OS07G0283600 PROTEIN-RELATED"/>
    <property type="match status" value="1"/>
</dbReference>
<dbReference type="OrthoDB" id="695450at2759"/>
<feature type="compositionally biased region" description="Basic and acidic residues" evidence="1">
    <location>
        <begin position="43"/>
        <end position="76"/>
    </location>
</feature>
<proteinExistence type="predicted"/>
<comment type="caution">
    <text evidence="2">The sequence shown here is derived from an EMBL/GenBank/DDBJ whole genome shotgun (WGS) entry which is preliminary data.</text>
</comment>
<evidence type="ECO:0000313" key="2">
    <source>
        <dbReference type="EMBL" id="CAD6225644.1"/>
    </source>
</evidence>
<feature type="region of interest" description="Disordered" evidence="1">
    <location>
        <begin position="1"/>
        <end position="93"/>
    </location>
</feature>
<name>A0A811NRF0_9POAL</name>
<feature type="region of interest" description="Disordered" evidence="1">
    <location>
        <begin position="477"/>
        <end position="500"/>
    </location>
</feature>
<dbReference type="AlphaFoldDB" id="A0A811NRF0"/>
<protein>
    <submittedName>
        <fullName evidence="2">Uncharacterized protein</fullName>
    </submittedName>
</protein>